<dbReference type="HOGENOM" id="CLU_2306964_0_0_1"/>
<dbReference type="EMBL" id="KN825176">
    <property type="protein sequence ID" value="KIK93548.1"/>
    <property type="molecule type" value="Genomic_DNA"/>
</dbReference>
<accession>A0A0D0DNT3</accession>
<reference evidence="2" key="2">
    <citation type="submission" date="2015-01" db="EMBL/GenBank/DDBJ databases">
        <title>Evolutionary Origins and Diversification of the Mycorrhizal Mutualists.</title>
        <authorList>
            <consortium name="DOE Joint Genome Institute"/>
            <consortium name="Mycorrhizal Genomics Consortium"/>
            <person name="Kohler A."/>
            <person name="Kuo A."/>
            <person name="Nagy L.G."/>
            <person name="Floudas D."/>
            <person name="Copeland A."/>
            <person name="Barry K.W."/>
            <person name="Cichocki N."/>
            <person name="Veneault-Fourrey C."/>
            <person name="LaButti K."/>
            <person name="Lindquist E.A."/>
            <person name="Lipzen A."/>
            <person name="Lundell T."/>
            <person name="Morin E."/>
            <person name="Murat C."/>
            <person name="Riley R."/>
            <person name="Ohm R."/>
            <person name="Sun H."/>
            <person name="Tunlid A."/>
            <person name="Henrissat B."/>
            <person name="Grigoriev I.V."/>
            <person name="Hibbett D.S."/>
            <person name="Martin F."/>
        </authorList>
    </citation>
    <scope>NUCLEOTIDE SEQUENCE [LARGE SCALE GENOMIC DNA]</scope>
    <source>
        <strain evidence="2">Ve08.2h10</strain>
    </source>
</reference>
<dbReference type="Proteomes" id="UP000054538">
    <property type="component" value="Unassembled WGS sequence"/>
</dbReference>
<evidence type="ECO:0000313" key="2">
    <source>
        <dbReference type="Proteomes" id="UP000054538"/>
    </source>
</evidence>
<dbReference type="InParanoid" id="A0A0D0DNT3"/>
<gene>
    <name evidence="1" type="ORF">PAXRUDRAFT_12595</name>
</gene>
<keyword evidence="2" id="KW-1185">Reference proteome</keyword>
<evidence type="ECO:0000313" key="1">
    <source>
        <dbReference type="EMBL" id="KIK93548.1"/>
    </source>
</evidence>
<name>A0A0D0DNT3_9AGAM</name>
<dbReference type="AlphaFoldDB" id="A0A0D0DNT3"/>
<protein>
    <submittedName>
        <fullName evidence="1">Uncharacterized protein</fullName>
    </submittedName>
</protein>
<sequence>MAPASAQTCRGPPNLAYSNTHFGVTSLLLAYRRSPAPSIPLSPPPDERNTNSPGVVLLVWLSAISRESYARSHGHVAILLIGNKIIVSFGSSAFCLDCPL</sequence>
<organism evidence="1 2">
    <name type="scientific">Paxillus rubicundulus Ve08.2h10</name>
    <dbReference type="NCBI Taxonomy" id="930991"/>
    <lineage>
        <taxon>Eukaryota</taxon>
        <taxon>Fungi</taxon>
        <taxon>Dikarya</taxon>
        <taxon>Basidiomycota</taxon>
        <taxon>Agaricomycotina</taxon>
        <taxon>Agaricomycetes</taxon>
        <taxon>Agaricomycetidae</taxon>
        <taxon>Boletales</taxon>
        <taxon>Paxilineae</taxon>
        <taxon>Paxillaceae</taxon>
        <taxon>Paxillus</taxon>
    </lineage>
</organism>
<reference evidence="1 2" key="1">
    <citation type="submission" date="2014-04" db="EMBL/GenBank/DDBJ databases">
        <authorList>
            <consortium name="DOE Joint Genome Institute"/>
            <person name="Kuo A."/>
            <person name="Kohler A."/>
            <person name="Jargeat P."/>
            <person name="Nagy L.G."/>
            <person name="Floudas D."/>
            <person name="Copeland A."/>
            <person name="Barry K.W."/>
            <person name="Cichocki N."/>
            <person name="Veneault-Fourrey C."/>
            <person name="LaButti K."/>
            <person name="Lindquist E.A."/>
            <person name="Lipzen A."/>
            <person name="Lundell T."/>
            <person name="Morin E."/>
            <person name="Murat C."/>
            <person name="Sun H."/>
            <person name="Tunlid A."/>
            <person name="Henrissat B."/>
            <person name="Grigoriev I.V."/>
            <person name="Hibbett D.S."/>
            <person name="Martin F."/>
            <person name="Nordberg H.P."/>
            <person name="Cantor M.N."/>
            <person name="Hua S.X."/>
        </authorList>
    </citation>
    <scope>NUCLEOTIDE SEQUENCE [LARGE SCALE GENOMIC DNA]</scope>
    <source>
        <strain evidence="1 2">Ve08.2h10</strain>
    </source>
</reference>
<proteinExistence type="predicted"/>